<dbReference type="Proteomes" id="UP000680815">
    <property type="component" value="Unassembled WGS sequence"/>
</dbReference>
<feature type="domain" description="Excalibur calcium-binding" evidence="2">
    <location>
        <begin position="33"/>
        <end position="66"/>
    </location>
</feature>
<proteinExistence type="predicted"/>
<feature type="signal peptide" evidence="1">
    <location>
        <begin position="1"/>
        <end position="18"/>
    </location>
</feature>
<keyword evidence="4" id="KW-1185">Reference proteome</keyword>
<accession>A0ABS4AMY0</accession>
<dbReference type="RefSeq" id="WP_209350078.1">
    <property type="nucleotide sequence ID" value="NZ_JAGIYZ010000001.1"/>
</dbReference>
<gene>
    <name evidence="3" type="ORF">J5Y09_02260</name>
</gene>
<dbReference type="Pfam" id="PF05901">
    <property type="entry name" value="Excalibur"/>
    <property type="match status" value="1"/>
</dbReference>
<evidence type="ECO:0000313" key="3">
    <source>
        <dbReference type="EMBL" id="MBP0462723.1"/>
    </source>
</evidence>
<name>A0ABS4AMY0_9PROT</name>
<evidence type="ECO:0000313" key="4">
    <source>
        <dbReference type="Proteomes" id="UP000680815"/>
    </source>
</evidence>
<evidence type="ECO:0000256" key="1">
    <source>
        <dbReference type="SAM" id="SignalP"/>
    </source>
</evidence>
<keyword evidence="1" id="KW-0732">Signal</keyword>
<protein>
    <submittedName>
        <fullName evidence="3">Excalibur calcium-binding domain-containing protein</fullName>
    </submittedName>
</protein>
<feature type="chain" id="PRO_5046936840" evidence="1">
    <location>
        <begin position="19"/>
        <end position="78"/>
    </location>
</feature>
<reference evidence="3 4" key="1">
    <citation type="submission" date="2021-03" db="EMBL/GenBank/DDBJ databases">
        <authorList>
            <person name="So Y."/>
        </authorList>
    </citation>
    <scope>NUCLEOTIDE SEQUENCE [LARGE SCALE GENOMIC DNA]</scope>
    <source>
        <strain evidence="3 4">PWR1</strain>
    </source>
</reference>
<dbReference type="InterPro" id="IPR008613">
    <property type="entry name" value="Excalibur_Ca-bd_domain"/>
</dbReference>
<comment type="caution">
    <text evidence="3">The sequence shown here is derived from an EMBL/GenBank/DDBJ whole genome shotgun (WGS) entry which is preliminary data.</text>
</comment>
<evidence type="ECO:0000259" key="2">
    <source>
        <dbReference type="Pfam" id="PF05901"/>
    </source>
</evidence>
<organism evidence="3 4">
    <name type="scientific">Roseomonas nitratireducens</name>
    <dbReference type="NCBI Taxonomy" id="2820810"/>
    <lineage>
        <taxon>Bacteria</taxon>
        <taxon>Pseudomonadati</taxon>
        <taxon>Pseudomonadota</taxon>
        <taxon>Alphaproteobacteria</taxon>
        <taxon>Acetobacterales</taxon>
        <taxon>Roseomonadaceae</taxon>
        <taxon>Roseomonas</taxon>
    </lineage>
</organism>
<sequence length="78" mass="9064">MSRWTLVALLLAATPAFAQAPPAQTSWRCGEKRYCTQMTSCAEAEFHYRVCGLLRLDRDRDGQPCEDLCRRERSTRRR</sequence>
<dbReference type="EMBL" id="JAGIYZ010000001">
    <property type="protein sequence ID" value="MBP0462723.1"/>
    <property type="molecule type" value="Genomic_DNA"/>
</dbReference>